<dbReference type="RefSeq" id="WP_018695213.1">
    <property type="nucleotide sequence ID" value="NZ_AP025562.1"/>
</dbReference>
<reference evidence="3" key="1">
    <citation type="submission" date="2017-04" db="EMBL/GenBank/DDBJ databases">
        <title>Function of individual gut microbiota members based on whole genome sequencing of pure cultures obtained from chicken caecum.</title>
        <authorList>
            <person name="Medvecky M."/>
            <person name="Cejkova D."/>
            <person name="Polansky O."/>
            <person name="Karasova D."/>
            <person name="Kubasova T."/>
            <person name="Cizek A."/>
            <person name="Rychlik I."/>
        </authorList>
    </citation>
    <scope>NUCLEOTIDE SEQUENCE [LARGE SCALE GENOMIC DNA]</scope>
    <source>
        <strain evidence="3">An90</strain>
    </source>
</reference>
<dbReference type="PROSITE" id="PS51257">
    <property type="entry name" value="PROKAR_LIPOPROTEIN"/>
    <property type="match status" value="1"/>
</dbReference>
<gene>
    <name evidence="2" type="ORF">B5G41_00745</name>
</gene>
<keyword evidence="1" id="KW-0472">Membrane</keyword>
<feature type="transmembrane region" description="Helical" evidence="1">
    <location>
        <begin position="77"/>
        <end position="97"/>
    </location>
</feature>
<dbReference type="EMBL" id="NFHB01000001">
    <property type="protein sequence ID" value="OUN04870.1"/>
    <property type="molecule type" value="Genomic_DNA"/>
</dbReference>
<proteinExistence type="predicted"/>
<feature type="transmembrane region" description="Helical" evidence="1">
    <location>
        <begin position="103"/>
        <end position="123"/>
    </location>
</feature>
<evidence type="ECO:0000313" key="3">
    <source>
        <dbReference type="Proteomes" id="UP000195772"/>
    </source>
</evidence>
<accession>A0A1Y3R7Y2</accession>
<feature type="transmembrane region" description="Helical" evidence="1">
    <location>
        <begin position="14"/>
        <end position="33"/>
    </location>
</feature>
<name>A0A1Y3R7Y2_9BACT</name>
<dbReference type="OrthoDB" id="894278at2"/>
<feature type="transmembrane region" description="Helical" evidence="1">
    <location>
        <begin position="45"/>
        <end position="65"/>
    </location>
</feature>
<dbReference type="Proteomes" id="UP000195772">
    <property type="component" value="Unassembled WGS sequence"/>
</dbReference>
<evidence type="ECO:0000256" key="1">
    <source>
        <dbReference type="SAM" id="Phobius"/>
    </source>
</evidence>
<dbReference type="AlphaFoldDB" id="A0A1Y3R7Y2"/>
<keyword evidence="1" id="KW-1133">Transmembrane helix</keyword>
<keyword evidence="1" id="KW-0812">Transmembrane</keyword>
<evidence type="ECO:0000313" key="2">
    <source>
        <dbReference type="EMBL" id="OUN04870.1"/>
    </source>
</evidence>
<comment type="caution">
    <text evidence="2">The sequence shown here is derived from an EMBL/GenBank/DDBJ whole genome shotgun (WGS) entry which is preliminary data.</text>
</comment>
<protein>
    <submittedName>
        <fullName evidence="2">Uncharacterized protein</fullName>
    </submittedName>
</protein>
<sequence length="139" mass="16342">MKKDYLLPVGFKKIGWILLLPSVLLGCYMLFLQDKLNWLDSLNEHLLNNTALIGTAIGLIFIGFARERNEDEMITSLRLNSLFISVYANYILLILLALCFYDFEFLTCMFVLLYTIPAIYYLLFRMAMYRLNKTLRDEE</sequence>
<organism evidence="2 3">
    <name type="scientific">Alistipes onderdonkii</name>
    <dbReference type="NCBI Taxonomy" id="328813"/>
    <lineage>
        <taxon>Bacteria</taxon>
        <taxon>Pseudomonadati</taxon>
        <taxon>Bacteroidota</taxon>
        <taxon>Bacteroidia</taxon>
        <taxon>Bacteroidales</taxon>
        <taxon>Rikenellaceae</taxon>
        <taxon>Alistipes</taxon>
    </lineage>
</organism>